<comment type="subcellular location">
    <subcellularLocation>
        <location evidence="2">Cell membrane</location>
        <topology evidence="2">Multi-pass membrane protein</topology>
    </subcellularLocation>
</comment>
<evidence type="ECO:0000256" key="7">
    <source>
        <dbReference type="ARBA" id="ARBA00022692"/>
    </source>
</evidence>
<evidence type="ECO:0000256" key="13">
    <source>
        <dbReference type="ARBA" id="ARBA00023136"/>
    </source>
</evidence>
<feature type="domain" description="Histidine kinase" evidence="16">
    <location>
        <begin position="253"/>
        <end position="463"/>
    </location>
</feature>
<dbReference type="SUPFAM" id="SSF55874">
    <property type="entry name" value="ATPase domain of HSP90 chaperone/DNA topoisomerase II/histidine kinase"/>
    <property type="match status" value="1"/>
</dbReference>
<dbReference type="PROSITE" id="PS50109">
    <property type="entry name" value="HIS_KIN"/>
    <property type="match status" value="1"/>
</dbReference>
<evidence type="ECO:0000256" key="1">
    <source>
        <dbReference type="ARBA" id="ARBA00000085"/>
    </source>
</evidence>
<keyword evidence="4" id="KW-1003">Cell membrane</keyword>
<keyword evidence="6" id="KW-0808">Transferase</keyword>
<dbReference type="Pfam" id="PF00672">
    <property type="entry name" value="HAMP"/>
    <property type="match status" value="1"/>
</dbReference>
<sequence>MKKIFYKIFFILIIVTYMPLIIIYGFNSLYVNEYIKKKKAKDLKEITEFVNINSFSLKYKKKIEETEDIKIDIVDLEAEKPKAYIFEYLNKRDLKIDIEHMKINESIVKFVKRTNLLNNIYIIKKVDKEKFIVISSLMVVPEVISHIILSAYFYVTALIIPVLFILTYFISKKMSKPIELLEEVSKKMSNLDFSKKIEFKSDDELTRLGRNINNMAEVLKNNIDELSLVNKKLKKELETNEKLMKFEKNFMNSISHELKTPIAIINGYIEMLQDKIIKNPEEIEKIYAVMFDEGVYLNKMIKDLNSYHRYESNFFKIEKREIRIKDFITGLLSKYHLDIEERKINLIVDIEDKIIIGDLGKLSIILNNLLTNAISYTDKRGIIEINYKNNNLRISNSAEIISEEKFAQIFQPFYKIDFSRNRKYGGTGLGLSIVKNILELLHLEYNMKFDKKRNFVIFDIRFN</sequence>
<comment type="catalytic activity">
    <reaction evidence="1">
        <text>ATP + protein L-histidine = ADP + protein N-phospho-L-histidine.</text>
        <dbReference type="EC" id="2.7.13.3"/>
    </reaction>
</comment>
<keyword evidence="13 15" id="KW-0472">Membrane</keyword>
<dbReference type="SUPFAM" id="SSF47384">
    <property type="entry name" value="Homodimeric domain of signal transducing histidine kinase"/>
    <property type="match status" value="1"/>
</dbReference>
<dbReference type="Gene3D" id="3.30.565.10">
    <property type="entry name" value="Histidine kinase-like ATPase, C-terminal domain"/>
    <property type="match status" value="1"/>
</dbReference>
<evidence type="ECO:0000256" key="14">
    <source>
        <dbReference type="SAM" id="Coils"/>
    </source>
</evidence>
<dbReference type="SMART" id="SM00388">
    <property type="entry name" value="HisKA"/>
    <property type="match status" value="1"/>
</dbReference>
<protein>
    <recommendedName>
        <fullName evidence="3">histidine kinase</fullName>
        <ecNumber evidence="3">2.7.13.3</ecNumber>
    </recommendedName>
</protein>
<evidence type="ECO:0000256" key="6">
    <source>
        <dbReference type="ARBA" id="ARBA00022679"/>
    </source>
</evidence>
<dbReference type="Gene3D" id="1.10.287.130">
    <property type="match status" value="1"/>
</dbReference>
<evidence type="ECO:0000256" key="5">
    <source>
        <dbReference type="ARBA" id="ARBA00022553"/>
    </source>
</evidence>
<dbReference type="SUPFAM" id="SSF158472">
    <property type="entry name" value="HAMP domain-like"/>
    <property type="match status" value="1"/>
</dbReference>
<organism evidence="18 19">
    <name type="scientific">Fusobacterium varium ATCC 27725</name>
    <dbReference type="NCBI Taxonomy" id="469618"/>
    <lineage>
        <taxon>Bacteria</taxon>
        <taxon>Fusobacteriati</taxon>
        <taxon>Fusobacteriota</taxon>
        <taxon>Fusobacteriia</taxon>
        <taxon>Fusobacteriales</taxon>
        <taxon>Fusobacteriaceae</taxon>
        <taxon>Fusobacterium</taxon>
    </lineage>
</organism>
<evidence type="ECO:0000256" key="3">
    <source>
        <dbReference type="ARBA" id="ARBA00012438"/>
    </source>
</evidence>
<evidence type="ECO:0000256" key="11">
    <source>
        <dbReference type="ARBA" id="ARBA00022989"/>
    </source>
</evidence>
<keyword evidence="14" id="KW-0175">Coiled coil</keyword>
<dbReference type="InterPro" id="IPR003660">
    <property type="entry name" value="HAMP_dom"/>
</dbReference>
<feature type="transmembrane region" description="Helical" evidence="15">
    <location>
        <begin position="154"/>
        <end position="171"/>
    </location>
</feature>
<reference evidence="19" key="1">
    <citation type="journal article" date="2018" name="MSphere">
        <title>Fusobacterium Genomics Using MinION and Illumina Sequencing Enables Genome Completion and Correction.</title>
        <authorList>
            <person name="Todd S.M."/>
            <person name="Settlage R.E."/>
            <person name="Lahmers K.K."/>
            <person name="Slade D.J."/>
        </authorList>
    </citation>
    <scope>NUCLEOTIDE SEQUENCE [LARGE SCALE GENOMIC DNA]</scope>
    <source>
        <strain evidence="19">ATCC 27725</strain>
    </source>
</reference>
<evidence type="ECO:0000256" key="10">
    <source>
        <dbReference type="ARBA" id="ARBA00022840"/>
    </source>
</evidence>
<keyword evidence="7 15" id="KW-0812">Transmembrane</keyword>
<dbReference type="PROSITE" id="PS50885">
    <property type="entry name" value="HAMP"/>
    <property type="match status" value="1"/>
</dbReference>
<dbReference type="InterPro" id="IPR050398">
    <property type="entry name" value="HssS/ArlS-like"/>
</dbReference>
<keyword evidence="8" id="KW-0547">Nucleotide-binding</keyword>
<dbReference type="GeneID" id="77466647"/>
<keyword evidence="19" id="KW-1185">Reference proteome</keyword>
<dbReference type="CDD" id="cd00082">
    <property type="entry name" value="HisKA"/>
    <property type="match status" value="1"/>
</dbReference>
<evidence type="ECO:0000256" key="12">
    <source>
        <dbReference type="ARBA" id="ARBA00023012"/>
    </source>
</evidence>
<feature type="coiled-coil region" evidence="14">
    <location>
        <begin position="216"/>
        <end position="243"/>
    </location>
</feature>
<feature type="domain" description="HAMP" evidence="17">
    <location>
        <begin position="172"/>
        <end position="224"/>
    </location>
</feature>
<feature type="transmembrane region" description="Helical" evidence="15">
    <location>
        <begin position="6"/>
        <end position="31"/>
    </location>
</feature>
<dbReference type="PANTHER" id="PTHR45528">
    <property type="entry name" value="SENSOR HISTIDINE KINASE CPXA"/>
    <property type="match status" value="1"/>
</dbReference>
<evidence type="ECO:0000313" key="18">
    <source>
        <dbReference type="EMBL" id="AVQ29961.1"/>
    </source>
</evidence>
<dbReference type="RefSeq" id="WP_005946712.1">
    <property type="nucleotide sequence ID" value="NZ_CP028103.1"/>
</dbReference>
<dbReference type="SMART" id="SM00387">
    <property type="entry name" value="HATPase_c"/>
    <property type="match status" value="1"/>
</dbReference>
<dbReference type="Proteomes" id="UP000241238">
    <property type="component" value="Chromosome"/>
</dbReference>
<dbReference type="Pfam" id="PF00512">
    <property type="entry name" value="HisKA"/>
    <property type="match status" value="1"/>
</dbReference>
<evidence type="ECO:0000313" key="19">
    <source>
        <dbReference type="Proteomes" id="UP000241238"/>
    </source>
</evidence>
<dbReference type="InterPro" id="IPR036890">
    <property type="entry name" value="HATPase_C_sf"/>
</dbReference>
<evidence type="ECO:0000256" key="8">
    <source>
        <dbReference type="ARBA" id="ARBA00022741"/>
    </source>
</evidence>
<dbReference type="InterPro" id="IPR004358">
    <property type="entry name" value="Sig_transdc_His_kin-like_C"/>
</dbReference>
<dbReference type="InterPro" id="IPR005467">
    <property type="entry name" value="His_kinase_dom"/>
</dbReference>
<keyword evidence="9" id="KW-0418">Kinase</keyword>
<dbReference type="InterPro" id="IPR003661">
    <property type="entry name" value="HisK_dim/P_dom"/>
</dbReference>
<proteinExistence type="predicted"/>
<evidence type="ECO:0000256" key="2">
    <source>
        <dbReference type="ARBA" id="ARBA00004651"/>
    </source>
</evidence>
<evidence type="ECO:0000259" key="16">
    <source>
        <dbReference type="PROSITE" id="PS50109"/>
    </source>
</evidence>
<evidence type="ECO:0000256" key="15">
    <source>
        <dbReference type="SAM" id="Phobius"/>
    </source>
</evidence>
<accession>A0ABN5JD40</accession>
<gene>
    <name evidence="18" type="ORF">C4N18_01490</name>
</gene>
<keyword evidence="11 15" id="KW-1133">Transmembrane helix</keyword>
<dbReference type="PANTHER" id="PTHR45528:SF1">
    <property type="entry name" value="SENSOR HISTIDINE KINASE CPXA"/>
    <property type="match status" value="1"/>
</dbReference>
<dbReference type="CDD" id="cd06225">
    <property type="entry name" value="HAMP"/>
    <property type="match status" value="1"/>
</dbReference>
<dbReference type="PRINTS" id="PR00344">
    <property type="entry name" value="BCTRLSENSOR"/>
</dbReference>
<evidence type="ECO:0000256" key="4">
    <source>
        <dbReference type="ARBA" id="ARBA00022475"/>
    </source>
</evidence>
<dbReference type="EC" id="2.7.13.3" evidence="3"/>
<dbReference type="EMBL" id="CP028103">
    <property type="protein sequence ID" value="AVQ29961.1"/>
    <property type="molecule type" value="Genomic_DNA"/>
</dbReference>
<dbReference type="InterPro" id="IPR036097">
    <property type="entry name" value="HisK_dim/P_sf"/>
</dbReference>
<dbReference type="Gene3D" id="6.10.340.10">
    <property type="match status" value="1"/>
</dbReference>
<dbReference type="SMART" id="SM00304">
    <property type="entry name" value="HAMP"/>
    <property type="match status" value="1"/>
</dbReference>
<keyword evidence="5" id="KW-0597">Phosphoprotein</keyword>
<name>A0ABN5JD40_FUSVA</name>
<evidence type="ECO:0000259" key="17">
    <source>
        <dbReference type="PROSITE" id="PS50885"/>
    </source>
</evidence>
<dbReference type="InterPro" id="IPR003594">
    <property type="entry name" value="HATPase_dom"/>
</dbReference>
<keyword evidence="12" id="KW-0902">Two-component regulatory system</keyword>
<keyword evidence="10" id="KW-0067">ATP-binding</keyword>
<dbReference type="Pfam" id="PF02518">
    <property type="entry name" value="HATPase_c"/>
    <property type="match status" value="1"/>
</dbReference>
<evidence type="ECO:0000256" key="9">
    <source>
        <dbReference type="ARBA" id="ARBA00022777"/>
    </source>
</evidence>